<feature type="domain" description="Methyltransferase type 11" evidence="1">
    <location>
        <begin position="80"/>
        <end position="128"/>
    </location>
</feature>
<dbReference type="InterPro" id="IPR029063">
    <property type="entry name" value="SAM-dependent_MTases_sf"/>
</dbReference>
<reference evidence="2 3" key="1">
    <citation type="journal article" date="2016" name="Nat. Commun.">
        <title>Thousands of microbial genomes shed light on interconnected biogeochemical processes in an aquifer system.</title>
        <authorList>
            <person name="Anantharaman K."/>
            <person name="Brown C.T."/>
            <person name="Hug L.A."/>
            <person name="Sharon I."/>
            <person name="Castelle C.J."/>
            <person name="Probst A.J."/>
            <person name="Thomas B.C."/>
            <person name="Singh A."/>
            <person name="Wilkins M.J."/>
            <person name="Karaoz U."/>
            <person name="Brodie E.L."/>
            <person name="Williams K.H."/>
            <person name="Hubbard S.S."/>
            <person name="Banfield J.F."/>
        </authorList>
    </citation>
    <scope>NUCLEOTIDE SEQUENCE [LARGE SCALE GENOMIC DNA]</scope>
</reference>
<dbReference type="Pfam" id="PF08241">
    <property type="entry name" value="Methyltransf_11"/>
    <property type="match status" value="1"/>
</dbReference>
<dbReference type="InterPro" id="IPR013216">
    <property type="entry name" value="Methyltransf_11"/>
</dbReference>
<dbReference type="SUPFAM" id="SSF53335">
    <property type="entry name" value="S-adenosyl-L-methionine-dependent methyltransferases"/>
    <property type="match status" value="1"/>
</dbReference>
<organism evidence="2 3">
    <name type="scientific">Candidatus Woesebacteria bacterium RIFCSPLOWO2_01_FULL_37_19</name>
    <dbReference type="NCBI Taxonomy" id="1802514"/>
    <lineage>
        <taxon>Bacteria</taxon>
        <taxon>Candidatus Woeseibacteriota</taxon>
    </lineage>
</organism>
<name>A0A1F8AXV4_9BACT</name>
<accession>A0A1F8AXV4</accession>
<proteinExistence type="predicted"/>
<dbReference type="STRING" id="1802514.A2955_02460"/>
<evidence type="ECO:0000259" key="1">
    <source>
        <dbReference type="Pfam" id="PF08241"/>
    </source>
</evidence>
<evidence type="ECO:0000313" key="3">
    <source>
        <dbReference type="Proteomes" id="UP000177501"/>
    </source>
</evidence>
<dbReference type="GO" id="GO:0008757">
    <property type="term" value="F:S-adenosylmethionine-dependent methyltransferase activity"/>
    <property type="evidence" value="ECO:0007669"/>
    <property type="project" value="InterPro"/>
</dbReference>
<protein>
    <recommendedName>
        <fullName evidence="1">Methyltransferase type 11 domain-containing protein</fullName>
    </recommendedName>
</protein>
<sequence length="247" mass="28388">MNSKNKDLDDPNTTVERIKIIEKKKYLKYLYNDFYAIFKKESKKLPSGKLLELGSGAGFLKKIIPEVITSDVMKLPNCDMVVSAEKMPFKNNTLSAIYMLNVFHHIKNSKKALSEFQRCLKKGGKVIMIEPHNSPWSKFINKNFHHEGFDPSGGWKIKDEGELSAANGALPWIIFIRDRKEFSRLFPNFKIQNYKPHTPLSYLFSGGFKAPSIIPGIIFPIIRRIENEFSYINDKFGMFTTIVIAKT</sequence>
<gene>
    <name evidence="2" type="ORF">A2955_02460</name>
</gene>
<comment type="caution">
    <text evidence="2">The sequence shown here is derived from an EMBL/GenBank/DDBJ whole genome shotgun (WGS) entry which is preliminary data.</text>
</comment>
<dbReference type="Gene3D" id="3.40.50.150">
    <property type="entry name" value="Vaccinia Virus protein VP39"/>
    <property type="match status" value="1"/>
</dbReference>
<dbReference type="Proteomes" id="UP000177501">
    <property type="component" value="Unassembled WGS sequence"/>
</dbReference>
<dbReference type="AlphaFoldDB" id="A0A1F8AXV4"/>
<evidence type="ECO:0000313" key="2">
    <source>
        <dbReference type="EMBL" id="OGM56593.1"/>
    </source>
</evidence>
<dbReference type="EMBL" id="MGHA01000077">
    <property type="protein sequence ID" value="OGM56593.1"/>
    <property type="molecule type" value="Genomic_DNA"/>
</dbReference>